<dbReference type="InterPro" id="IPR000917">
    <property type="entry name" value="Sulfatase_N"/>
</dbReference>
<feature type="transmembrane region" description="Helical" evidence="2">
    <location>
        <begin position="228"/>
        <end position="246"/>
    </location>
</feature>
<dbReference type="PANTHER" id="PTHR42693">
    <property type="entry name" value="ARYLSULFATASE FAMILY MEMBER"/>
    <property type="match status" value="1"/>
</dbReference>
<feature type="domain" description="Sulfatase N-terminal" evidence="3">
    <location>
        <begin position="335"/>
        <end position="602"/>
    </location>
</feature>
<feature type="transmembrane region" description="Helical" evidence="2">
    <location>
        <begin position="165"/>
        <end position="189"/>
    </location>
</feature>
<keyword evidence="2" id="KW-0812">Transmembrane</keyword>
<keyword evidence="2" id="KW-1133">Transmembrane helix</keyword>
<evidence type="ECO:0000256" key="1">
    <source>
        <dbReference type="ARBA" id="ARBA00008779"/>
    </source>
</evidence>
<evidence type="ECO:0000256" key="2">
    <source>
        <dbReference type="SAM" id="Phobius"/>
    </source>
</evidence>
<feature type="transmembrane region" description="Helical" evidence="2">
    <location>
        <begin position="56"/>
        <end position="77"/>
    </location>
</feature>
<evidence type="ECO:0000259" key="3">
    <source>
        <dbReference type="Pfam" id="PF00884"/>
    </source>
</evidence>
<dbReference type="Pfam" id="PF00884">
    <property type="entry name" value="Sulfatase"/>
    <property type="match status" value="1"/>
</dbReference>
<dbReference type="SUPFAM" id="SSF53649">
    <property type="entry name" value="Alkaline phosphatase-like"/>
    <property type="match status" value="1"/>
</dbReference>
<feature type="transmembrane region" description="Helical" evidence="2">
    <location>
        <begin position="97"/>
        <end position="117"/>
    </location>
</feature>
<protein>
    <recommendedName>
        <fullName evidence="3">Sulfatase N-terminal domain-containing protein</fullName>
    </recommendedName>
</protein>
<feature type="transmembrane region" description="Helical" evidence="2">
    <location>
        <begin position="129"/>
        <end position="153"/>
    </location>
</feature>
<dbReference type="GO" id="GO:0004065">
    <property type="term" value="F:arylsulfatase activity"/>
    <property type="evidence" value="ECO:0007669"/>
    <property type="project" value="TreeGrafter"/>
</dbReference>
<dbReference type="Proteomes" id="UP000295781">
    <property type="component" value="Chromosome"/>
</dbReference>
<keyword evidence="2" id="KW-0472">Membrane</keyword>
<reference evidence="4 5" key="1">
    <citation type="submission" date="2015-09" db="EMBL/GenBank/DDBJ databases">
        <title>Sorangium comparison.</title>
        <authorList>
            <person name="Zaburannyi N."/>
            <person name="Bunk B."/>
            <person name="Overmann J."/>
            <person name="Mueller R."/>
        </authorList>
    </citation>
    <scope>NUCLEOTIDE SEQUENCE [LARGE SCALE GENOMIC DNA]</scope>
    <source>
        <strain evidence="4 5">So ceGT47</strain>
    </source>
</reference>
<dbReference type="Gene3D" id="3.40.720.10">
    <property type="entry name" value="Alkaline Phosphatase, subunit A"/>
    <property type="match status" value="1"/>
</dbReference>
<dbReference type="InterPro" id="IPR050738">
    <property type="entry name" value="Sulfatase"/>
</dbReference>
<evidence type="ECO:0000313" key="4">
    <source>
        <dbReference type="EMBL" id="AUX21532.1"/>
    </source>
</evidence>
<evidence type="ECO:0000313" key="5">
    <source>
        <dbReference type="Proteomes" id="UP000295781"/>
    </source>
</evidence>
<proteinExistence type="inferred from homology"/>
<comment type="similarity">
    <text evidence="1">Belongs to the sulfatase family.</text>
</comment>
<accession>A0A4V0ND59</accession>
<name>A0A4V0ND59_SORCE</name>
<dbReference type="AlphaFoldDB" id="A0A4V0ND59"/>
<dbReference type="PANTHER" id="PTHR42693:SF33">
    <property type="entry name" value="ARYLSULFATASE"/>
    <property type="match status" value="1"/>
</dbReference>
<gene>
    <name evidence="4" type="ORF">SOCEGT47_020180</name>
</gene>
<dbReference type="EMBL" id="CP012670">
    <property type="protein sequence ID" value="AUX21532.1"/>
    <property type="molecule type" value="Genomic_DNA"/>
</dbReference>
<dbReference type="InterPro" id="IPR017850">
    <property type="entry name" value="Alkaline_phosphatase_core_sf"/>
</dbReference>
<sequence length="710" mass="76238">MSRLVRLAAGRMRSIDELARCALSGIAVGLGAVAADTAARHDVAGVALAGHLRAAVGLYVAVGAGVGLAAFALVTLVRLLARPLARRAPRAAEAARAATYGLLAVAALSSTAFWAFSGRGAKAGALGTFGPYLALAAAGLVASAVAFLHGRAVRAADAGRAGGPAIAGALAVVGVALVIVDLTVLVAVYRRLHTALELSGAALLGCACFSALTFAARRAASAPAAIRALAAAAAAWALCLAASPGLRDWHEEALAHTGRDPVYVGRLLRRIELAQAVVRGEDVVEMRTSRLDDLRERYDVDQTTRDPRWDAGFRAPPAAGAAGPAERDLAADLNVLVYYVDSLRRDVAYDDEVMPNAAALSRQAIRFDRAYSTGSDTLRALPGLLGGSYDGLSRSPGSLLDLARRRGIPTTLFIPDSAASFLSQLLPAFSFDETHRLRDHARGGVWGYGADQPTAGPMVDHVLSWLAQRGSQRFFAWLFNFDVHNWHELDRTYVDGAAERYHVPDEGRWNWRYRVVARSLDEHFGRLLRGLEELELADRTVVLFVSDHGEALGYRGFWPHSTFLWESLVRVPLVLRVPGVPPMVVEENVSLVDVAPTMARLLAPDPPMNGYHGEDLLGYLDPEPPPRRLPLLAAAVSDQQIARVGIIDGRYKLVLPLEWGAPELYDLTAPDPDEADLSAARPRETLRLMSALLRSPVFLAAEAELERKRR</sequence>
<organism evidence="4 5">
    <name type="scientific">Sorangium cellulosum</name>
    <name type="common">Polyangium cellulosum</name>
    <dbReference type="NCBI Taxonomy" id="56"/>
    <lineage>
        <taxon>Bacteria</taxon>
        <taxon>Pseudomonadati</taxon>
        <taxon>Myxococcota</taxon>
        <taxon>Polyangia</taxon>
        <taxon>Polyangiales</taxon>
        <taxon>Polyangiaceae</taxon>
        <taxon>Sorangium</taxon>
    </lineage>
</organism>
<feature type="transmembrane region" description="Helical" evidence="2">
    <location>
        <begin position="195"/>
        <end position="216"/>
    </location>
</feature>